<reference evidence="1 2" key="1">
    <citation type="journal article" date="2019" name="Genome Biol. Evol.">
        <title>Insights into the evolution of the New World diploid cottons (Gossypium, subgenus Houzingenia) based on genome sequencing.</title>
        <authorList>
            <person name="Grover C.E."/>
            <person name="Arick M.A. 2nd"/>
            <person name="Thrash A."/>
            <person name="Conover J.L."/>
            <person name="Sanders W.S."/>
            <person name="Peterson D.G."/>
            <person name="Frelichowski J.E."/>
            <person name="Scheffler J.A."/>
            <person name="Scheffler B.E."/>
            <person name="Wendel J.F."/>
        </authorList>
    </citation>
    <scope>NUCLEOTIDE SEQUENCE [LARGE SCALE GENOMIC DNA]</scope>
    <source>
        <strain evidence="1">0</strain>
        <tissue evidence="1">Leaf</tissue>
    </source>
</reference>
<evidence type="ECO:0000313" key="1">
    <source>
        <dbReference type="EMBL" id="MBA0819420.1"/>
    </source>
</evidence>
<gene>
    <name evidence="1" type="ORF">Gohar_028068</name>
</gene>
<keyword evidence="2" id="KW-1185">Reference proteome</keyword>
<proteinExistence type="predicted"/>
<accession>A0A7J9IBH2</accession>
<dbReference type="PANTHER" id="PTHR48200">
    <property type="entry name" value="PROTEIN, PUTATIVE-RELATED"/>
    <property type="match status" value="1"/>
</dbReference>
<name>A0A7J9IBH2_9ROSI</name>
<comment type="caution">
    <text evidence="1">The sequence shown here is derived from an EMBL/GenBank/DDBJ whole genome shotgun (WGS) entry which is preliminary data.</text>
</comment>
<protein>
    <submittedName>
        <fullName evidence="1">Uncharacterized protein</fullName>
    </submittedName>
</protein>
<dbReference type="OrthoDB" id="1689880at2759"/>
<dbReference type="AlphaFoldDB" id="A0A7J9IBH2"/>
<evidence type="ECO:0000313" key="2">
    <source>
        <dbReference type="Proteomes" id="UP000593560"/>
    </source>
</evidence>
<dbReference type="Proteomes" id="UP000593560">
    <property type="component" value="Unassembled WGS sequence"/>
</dbReference>
<dbReference type="PANTHER" id="PTHR48200:SF1">
    <property type="entry name" value="AMINOTRANSFERASE-LIKE PLANT MOBILE DOMAIN-CONTAINING PROTEIN"/>
    <property type="match status" value="1"/>
</dbReference>
<sequence>MQGLAQCKFAFKGDNYMKKVHEISNAWNQTQRMKRFAANPMTTLEYDWWWEEKIELISGKRYSKMLGFEKML</sequence>
<organism evidence="1 2">
    <name type="scientific">Gossypium harknessii</name>
    <dbReference type="NCBI Taxonomy" id="34285"/>
    <lineage>
        <taxon>Eukaryota</taxon>
        <taxon>Viridiplantae</taxon>
        <taxon>Streptophyta</taxon>
        <taxon>Embryophyta</taxon>
        <taxon>Tracheophyta</taxon>
        <taxon>Spermatophyta</taxon>
        <taxon>Magnoliopsida</taxon>
        <taxon>eudicotyledons</taxon>
        <taxon>Gunneridae</taxon>
        <taxon>Pentapetalae</taxon>
        <taxon>rosids</taxon>
        <taxon>malvids</taxon>
        <taxon>Malvales</taxon>
        <taxon>Malvaceae</taxon>
        <taxon>Malvoideae</taxon>
        <taxon>Gossypium</taxon>
    </lineage>
</organism>
<dbReference type="EMBL" id="JABFAD010329566">
    <property type="protein sequence ID" value="MBA0819420.1"/>
    <property type="molecule type" value="Genomic_DNA"/>
</dbReference>